<dbReference type="InterPro" id="IPR000847">
    <property type="entry name" value="LysR_HTH_N"/>
</dbReference>
<evidence type="ECO:0000259" key="5">
    <source>
        <dbReference type="PROSITE" id="PS50931"/>
    </source>
</evidence>
<dbReference type="SUPFAM" id="SSF46785">
    <property type="entry name" value="Winged helix' DNA-binding domain"/>
    <property type="match status" value="1"/>
</dbReference>
<evidence type="ECO:0000256" key="3">
    <source>
        <dbReference type="ARBA" id="ARBA00023125"/>
    </source>
</evidence>
<dbReference type="Proteomes" id="UP000322524">
    <property type="component" value="Unassembled WGS sequence"/>
</dbReference>
<dbReference type="RefSeq" id="WP_148987324.1">
    <property type="nucleotide sequence ID" value="NZ_VTEV01000002.1"/>
</dbReference>
<comment type="caution">
    <text evidence="6">The sequence shown here is derived from an EMBL/GenBank/DDBJ whole genome shotgun (WGS) entry which is preliminary data.</text>
</comment>
<dbReference type="InterPro" id="IPR005119">
    <property type="entry name" value="LysR_subst-bd"/>
</dbReference>
<dbReference type="PANTHER" id="PTHR30126:SF40">
    <property type="entry name" value="HTH-TYPE TRANSCRIPTIONAL REGULATOR GLTR"/>
    <property type="match status" value="1"/>
</dbReference>
<dbReference type="GO" id="GO:0003700">
    <property type="term" value="F:DNA-binding transcription factor activity"/>
    <property type="evidence" value="ECO:0007669"/>
    <property type="project" value="InterPro"/>
</dbReference>
<keyword evidence="2" id="KW-0805">Transcription regulation</keyword>
<evidence type="ECO:0000256" key="4">
    <source>
        <dbReference type="ARBA" id="ARBA00023163"/>
    </source>
</evidence>
<comment type="similarity">
    <text evidence="1">Belongs to the LysR transcriptional regulatory family.</text>
</comment>
<dbReference type="EMBL" id="VTEV01000002">
    <property type="protein sequence ID" value="TYS69763.1"/>
    <property type="molecule type" value="Genomic_DNA"/>
</dbReference>
<dbReference type="SUPFAM" id="SSF53850">
    <property type="entry name" value="Periplasmic binding protein-like II"/>
    <property type="match status" value="1"/>
</dbReference>
<dbReference type="Pfam" id="PF03466">
    <property type="entry name" value="LysR_substrate"/>
    <property type="match status" value="1"/>
</dbReference>
<dbReference type="Gene3D" id="1.10.10.10">
    <property type="entry name" value="Winged helix-like DNA-binding domain superfamily/Winged helix DNA-binding domain"/>
    <property type="match status" value="1"/>
</dbReference>
<gene>
    <name evidence="6" type="ORF">FZC76_05885</name>
</gene>
<organism evidence="6 7">
    <name type="scientific">Sutcliffiella horikoshii</name>
    <dbReference type="NCBI Taxonomy" id="79883"/>
    <lineage>
        <taxon>Bacteria</taxon>
        <taxon>Bacillati</taxon>
        <taxon>Bacillota</taxon>
        <taxon>Bacilli</taxon>
        <taxon>Bacillales</taxon>
        <taxon>Bacillaceae</taxon>
        <taxon>Sutcliffiella</taxon>
    </lineage>
</organism>
<dbReference type="InterPro" id="IPR036388">
    <property type="entry name" value="WH-like_DNA-bd_sf"/>
</dbReference>
<dbReference type="Pfam" id="PF00126">
    <property type="entry name" value="HTH_1"/>
    <property type="match status" value="1"/>
</dbReference>
<keyword evidence="3" id="KW-0238">DNA-binding</keyword>
<dbReference type="PANTHER" id="PTHR30126">
    <property type="entry name" value="HTH-TYPE TRANSCRIPTIONAL REGULATOR"/>
    <property type="match status" value="1"/>
</dbReference>
<dbReference type="GO" id="GO:0000976">
    <property type="term" value="F:transcription cis-regulatory region binding"/>
    <property type="evidence" value="ECO:0007669"/>
    <property type="project" value="TreeGrafter"/>
</dbReference>
<dbReference type="FunFam" id="1.10.10.10:FF:000001">
    <property type="entry name" value="LysR family transcriptional regulator"/>
    <property type="match status" value="1"/>
</dbReference>
<evidence type="ECO:0000313" key="6">
    <source>
        <dbReference type="EMBL" id="TYS69763.1"/>
    </source>
</evidence>
<reference evidence="6 7" key="1">
    <citation type="submission" date="2019-08" db="EMBL/GenBank/DDBJ databases">
        <title>Bacillus genomes from the desert of Cuatro Cienegas, Coahuila.</title>
        <authorList>
            <person name="Olmedo-Alvarez G."/>
        </authorList>
    </citation>
    <scope>NUCLEOTIDE SEQUENCE [LARGE SCALE GENOMIC DNA]</scope>
    <source>
        <strain evidence="6 7">CH28_1T</strain>
    </source>
</reference>
<name>A0A5D4T2C7_9BACI</name>
<dbReference type="InterPro" id="IPR036390">
    <property type="entry name" value="WH_DNA-bd_sf"/>
</dbReference>
<feature type="domain" description="HTH lysR-type" evidence="5">
    <location>
        <begin position="1"/>
        <end position="58"/>
    </location>
</feature>
<dbReference type="CDD" id="cd05466">
    <property type="entry name" value="PBP2_LTTR_substrate"/>
    <property type="match status" value="1"/>
</dbReference>
<accession>A0A5D4T2C7</accession>
<protein>
    <submittedName>
        <fullName evidence="6">LysR family transcriptional regulator</fullName>
    </submittedName>
</protein>
<dbReference type="OrthoDB" id="9803735at2"/>
<dbReference type="Gene3D" id="3.40.190.290">
    <property type="match status" value="1"/>
</dbReference>
<evidence type="ECO:0000256" key="1">
    <source>
        <dbReference type="ARBA" id="ARBA00009437"/>
    </source>
</evidence>
<sequence length="300" mass="33812">MTLDQLEYIVEVFRAESISVAADNLHVSQSGISRAISNLENELGVKIFRRSKLGTTPTEEGKKIIKYAYDALLIIGKIKEEAKLYTGSITGNLKVATTTGYMKQLLKPLSDYKNEFPNINIEVLQMGTKDIINSIQEHKIDIGIITIYGDYKTKNNNLDFDIFVEGKMKLCVSKNSPLALSRAVTPQEILNNQKFVVYDNDFINWFHSDFSNKYGPVDVLFTSNNTDVIKEAILNNLAVCFATDFAMKSDPYVLSGQIILVDLWDYHTASFYFGRVISNGRYLSASANKFLDFIKSDLDT</sequence>
<keyword evidence="4" id="KW-0804">Transcription</keyword>
<evidence type="ECO:0000256" key="2">
    <source>
        <dbReference type="ARBA" id="ARBA00023015"/>
    </source>
</evidence>
<dbReference type="PROSITE" id="PS50931">
    <property type="entry name" value="HTH_LYSR"/>
    <property type="match status" value="1"/>
</dbReference>
<dbReference type="AlphaFoldDB" id="A0A5D4T2C7"/>
<dbReference type="PRINTS" id="PR00039">
    <property type="entry name" value="HTHLYSR"/>
</dbReference>
<proteinExistence type="inferred from homology"/>
<evidence type="ECO:0000313" key="7">
    <source>
        <dbReference type="Proteomes" id="UP000322524"/>
    </source>
</evidence>